<proteinExistence type="inferred from homology"/>
<keyword evidence="1 2" id="KW-0808">Transferase</keyword>
<keyword evidence="2" id="KW-0833">Ubl conjugation pathway</keyword>
<evidence type="ECO:0000256" key="1">
    <source>
        <dbReference type="ARBA" id="ARBA00022679"/>
    </source>
</evidence>
<comment type="catalytic activity">
    <reaction evidence="2">
        <text>S-ubiquitinyl-[E2 ubiquitin-conjugating enzyme]-L-cysteine + [acceptor protein]-L-lysine = [E2 ubiquitin-conjugating enzyme]-L-cysteine + N(6)-ubiquitinyl-[acceptor protein]-L-lysine.</text>
        <dbReference type="EC" id="2.3.2.26"/>
    </reaction>
</comment>
<feature type="compositionally biased region" description="Low complexity" evidence="3">
    <location>
        <begin position="39"/>
        <end position="49"/>
    </location>
</feature>
<feature type="non-terminal residue" evidence="4">
    <location>
        <position position="1"/>
    </location>
</feature>
<feature type="region of interest" description="Disordered" evidence="3">
    <location>
        <begin position="39"/>
        <end position="69"/>
    </location>
</feature>
<comment type="pathway">
    <text evidence="2">Protein modification; protein ubiquitination.</text>
</comment>
<protein>
    <recommendedName>
        <fullName evidence="2">E3 ubiquitin-protein ligase</fullName>
        <ecNumber evidence="2">2.3.2.26</ecNumber>
    </recommendedName>
</protein>
<sequence>GALRCFASLADRFTRRGVDPAPLAKHGLTEELLSRMAAAGGTVSGSSSSCKPGRPSTGATPSAADSKLSNQVSTIVSLLSTLCRGSPLVTHVGRHNLSNACIGKEVCVENLQGAC</sequence>
<evidence type="ECO:0000256" key="2">
    <source>
        <dbReference type="RuleBase" id="RU369009"/>
    </source>
</evidence>
<dbReference type="Proteomes" id="UP001476798">
    <property type="component" value="Unassembled WGS sequence"/>
</dbReference>
<dbReference type="EC" id="2.3.2.26" evidence="2"/>
<evidence type="ECO:0000313" key="5">
    <source>
        <dbReference type="Proteomes" id="UP001476798"/>
    </source>
</evidence>
<dbReference type="PANTHER" id="PTHR45670:SF1">
    <property type="entry name" value="E3 UBIQUITIN-PROTEIN LIGASE HECTD1"/>
    <property type="match status" value="1"/>
</dbReference>
<comment type="caution">
    <text evidence="4">The sequence shown here is derived from an EMBL/GenBank/DDBJ whole genome shotgun (WGS) entry which is preliminary data.</text>
</comment>
<name>A0ABV0PKY8_9TELE</name>
<evidence type="ECO:0000313" key="4">
    <source>
        <dbReference type="EMBL" id="MEQ2184093.1"/>
    </source>
</evidence>
<keyword evidence="5" id="KW-1185">Reference proteome</keyword>
<gene>
    <name evidence="4" type="primary">HECTD1_2</name>
    <name evidence="4" type="ORF">GOODEAATRI_004400</name>
</gene>
<comment type="similarity">
    <text evidence="2">Belongs to the UPL family. K-HECT subfamily.</text>
</comment>
<accession>A0ABV0PKY8</accession>
<evidence type="ECO:0000256" key="3">
    <source>
        <dbReference type="SAM" id="MobiDB-lite"/>
    </source>
</evidence>
<dbReference type="InterPro" id="IPR045322">
    <property type="entry name" value="HECTD1/TRIP12-like"/>
</dbReference>
<reference evidence="4 5" key="1">
    <citation type="submission" date="2021-06" db="EMBL/GenBank/DDBJ databases">
        <authorList>
            <person name="Palmer J.M."/>
        </authorList>
    </citation>
    <scope>NUCLEOTIDE SEQUENCE [LARGE SCALE GENOMIC DNA]</scope>
    <source>
        <strain evidence="4 5">GA_2019</strain>
        <tissue evidence="4">Muscle</tissue>
    </source>
</reference>
<organism evidence="4 5">
    <name type="scientific">Goodea atripinnis</name>
    <dbReference type="NCBI Taxonomy" id="208336"/>
    <lineage>
        <taxon>Eukaryota</taxon>
        <taxon>Metazoa</taxon>
        <taxon>Chordata</taxon>
        <taxon>Craniata</taxon>
        <taxon>Vertebrata</taxon>
        <taxon>Euteleostomi</taxon>
        <taxon>Actinopterygii</taxon>
        <taxon>Neopterygii</taxon>
        <taxon>Teleostei</taxon>
        <taxon>Neoteleostei</taxon>
        <taxon>Acanthomorphata</taxon>
        <taxon>Ovalentaria</taxon>
        <taxon>Atherinomorphae</taxon>
        <taxon>Cyprinodontiformes</taxon>
        <taxon>Goodeidae</taxon>
        <taxon>Goodea</taxon>
    </lineage>
</organism>
<dbReference type="PANTHER" id="PTHR45670">
    <property type="entry name" value="E3 UBIQUITIN-PROTEIN LIGASE TRIP12"/>
    <property type="match status" value="1"/>
</dbReference>
<dbReference type="EMBL" id="JAHRIO010080149">
    <property type="protein sequence ID" value="MEQ2184093.1"/>
    <property type="molecule type" value="Genomic_DNA"/>
</dbReference>
<comment type="function">
    <text evidence="2">E3 ubiquitin-protein ligase which accepts ubiquitin from an E2 ubiquitin-conjugating enzyme in the form of a thioester and then directly transfers the ubiquitin to targeted substrates.</text>
</comment>